<sequence>MFQTAGCFLHVKSSEDRQTVVEEYLRWYILHRNQSVIQRFKEGLASLQFLTALQQHPCVLAPLLCHSQNNLTAADMERLFSPHLSPAGSNSHQKEGKALGFWANFLLDCEEKATAVSLEDVLLFATGLASLPPAGITPLPCIEFVPNSPFPMSNTCANTLKLPFLETYSVFKTNMEFALQNSPGFGCI</sequence>
<organism evidence="5 6">
    <name type="scientific">Esox lucius</name>
    <name type="common">Northern pike</name>
    <dbReference type="NCBI Taxonomy" id="8010"/>
    <lineage>
        <taxon>Eukaryota</taxon>
        <taxon>Metazoa</taxon>
        <taxon>Chordata</taxon>
        <taxon>Craniata</taxon>
        <taxon>Vertebrata</taxon>
        <taxon>Euteleostomi</taxon>
        <taxon>Actinopterygii</taxon>
        <taxon>Neopterygii</taxon>
        <taxon>Teleostei</taxon>
        <taxon>Protacanthopterygii</taxon>
        <taxon>Esociformes</taxon>
        <taxon>Esocidae</taxon>
        <taxon>Esox</taxon>
    </lineage>
</organism>
<dbReference type="PROSITE" id="PS50237">
    <property type="entry name" value="HECT"/>
    <property type="match status" value="1"/>
</dbReference>
<dbReference type="GeneTree" id="ENSGT00950000182865"/>
<evidence type="ECO:0000256" key="1">
    <source>
        <dbReference type="ARBA" id="ARBA00022679"/>
    </source>
</evidence>
<reference evidence="5" key="2">
    <citation type="submission" date="2025-08" db="UniProtKB">
        <authorList>
            <consortium name="Ensembl"/>
        </authorList>
    </citation>
    <scope>IDENTIFICATION</scope>
</reference>
<dbReference type="GO" id="GO:0004842">
    <property type="term" value="F:ubiquitin-protein transferase activity"/>
    <property type="evidence" value="ECO:0007669"/>
    <property type="project" value="InterPro"/>
</dbReference>
<evidence type="ECO:0000313" key="6">
    <source>
        <dbReference type="Proteomes" id="UP000265140"/>
    </source>
</evidence>
<dbReference type="InterPro" id="IPR035983">
    <property type="entry name" value="Hect_E3_ubiquitin_ligase"/>
</dbReference>
<keyword evidence="2 3" id="KW-0833">Ubl conjugation pathway</keyword>
<dbReference type="SUPFAM" id="SSF56204">
    <property type="entry name" value="Hect, E3 ligase catalytic domain"/>
    <property type="match status" value="1"/>
</dbReference>
<evidence type="ECO:0000313" key="5">
    <source>
        <dbReference type="Ensembl" id="ENSELUP00000094198.1"/>
    </source>
</evidence>
<evidence type="ECO:0000259" key="4">
    <source>
        <dbReference type="PROSITE" id="PS50237"/>
    </source>
</evidence>
<feature type="active site" description="Glycyl thioester intermediate" evidence="3">
    <location>
        <position position="156"/>
    </location>
</feature>
<keyword evidence="6" id="KW-1185">Reference proteome</keyword>
<evidence type="ECO:0000256" key="2">
    <source>
        <dbReference type="ARBA" id="ARBA00022786"/>
    </source>
</evidence>
<feature type="domain" description="HECT" evidence="4">
    <location>
        <begin position="121"/>
        <end position="188"/>
    </location>
</feature>
<reference evidence="5" key="3">
    <citation type="submission" date="2025-09" db="UniProtKB">
        <authorList>
            <consortium name="Ensembl"/>
        </authorList>
    </citation>
    <scope>IDENTIFICATION</scope>
</reference>
<dbReference type="Proteomes" id="UP000265140">
    <property type="component" value="Chromosome 3"/>
</dbReference>
<dbReference type="Ensembl" id="ENSELUT00000107980.1">
    <property type="protein sequence ID" value="ENSELUP00000094198.1"/>
    <property type="gene ID" value="ENSELUG00000036597.1"/>
</dbReference>
<proteinExistence type="predicted"/>
<dbReference type="Pfam" id="PF00632">
    <property type="entry name" value="HECT"/>
    <property type="match status" value="1"/>
</dbReference>
<name>A0AAY5KYG4_ESOLU</name>
<reference evidence="5 6" key="1">
    <citation type="submission" date="2020-02" db="EMBL/GenBank/DDBJ databases">
        <title>Esox lucius (northern pike) genome, fEsoLuc1, primary haplotype.</title>
        <authorList>
            <person name="Myers G."/>
            <person name="Karagic N."/>
            <person name="Meyer A."/>
            <person name="Pippel M."/>
            <person name="Reichard M."/>
            <person name="Winkler S."/>
            <person name="Tracey A."/>
            <person name="Sims Y."/>
            <person name="Howe K."/>
            <person name="Rhie A."/>
            <person name="Formenti G."/>
            <person name="Durbin R."/>
            <person name="Fedrigo O."/>
            <person name="Jarvis E.D."/>
        </authorList>
    </citation>
    <scope>NUCLEOTIDE SEQUENCE [LARGE SCALE GENOMIC DNA]</scope>
</reference>
<dbReference type="Gene3D" id="3.30.2410.10">
    <property type="entry name" value="Hect, E3 ligase catalytic domain"/>
    <property type="match status" value="1"/>
</dbReference>
<dbReference type="InterPro" id="IPR000569">
    <property type="entry name" value="HECT_dom"/>
</dbReference>
<protein>
    <recommendedName>
        <fullName evidence="4">HECT domain-containing protein</fullName>
    </recommendedName>
</protein>
<dbReference type="AlphaFoldDB" id="A0AAY5KYG4"/>
<accession>A0AAY5KYG4</accession>
<evidence type="ECO:0000256" key="3">
    <source>
        <dbReference type="PROSITE-ProRule" id="PRU00104"/>
    </source>
</evidence>
<keyword evidence="1" id="KW-0808">Transferase</keyword>